<keyword evidence="3" id="KW-1185">Reference proteome</keyword>
<dbReference type="Proteomes" id="UP000534286">
    <property type="component" value="Unassembled WGS sequence"/>
</dbReference>
<reference evidence="2 3" key="1">
    <citation type="submission" date="2020-08" db="EMBL/GenBank/DDBJ databases">
        <title>Sequencing the genomes of 1000 actinobacteria strains.</title>
        <authorList>
            <person name="Klenk H.-P."/>
        </authorList>
    </citation>
    <scope>NUCLEOTIDE SEQUENCE [LARGE SCALE GENOMIC DNA]</scope>
    <source>
        <strain evidence="2 3">DSM 43023</strain>
    </source>
</reference>
<feature type="compositionally biased region" description="Low complexity" evidence="1">
    <location>
        <begin position="187"/>
        <end position="197"/>
    </location>
</feature>
<dbReference type="RefSeq" id="WP_184759169.1">
    <property type="nucleotide sequence ID" value="NZ_BAABEK010000056.1"/>
</dbReference>
<dbReference type="EMBL" id="JACHJU010000005">
    <property type="protein sequence ID" value="MBB4943308.1"/>
    <property type="molecule type" value="Genomic_DNA"/>
</dbReference>
<proteinExistence type="predicted"/>
<name>A0A7W7S3Q7_9ACTN</name>
<evidence type="ECO:0000256" key="1">
    <source>
        <dbReference type="SAM" id="MobiDB-lite"/>
    </source>
</evidence>
<dbReference type="AlphaFoldDB" id="A0A7W7S3Q7"/>
<comment type="caution">
    <text evidence="2">The sequence shown here is derived from an EMBL/GenBank/DDBJ whole genome shotgun (WGS) entry which is preliminary data.</text>
</comment>
<evidence type="ECO:0000313" key="2">
    <source>
        <dbReference type="EMBL" id="MBB4943308.1"/>
    </source>
</evidence>
<gene>
    <name evidence="2" type="ORF">FHR32_007708</name>
</gene>
<organism evidence="2 3">
    <name type="scientific">Streptosporangium album</name>
    <dbReference type="NCBI Taxonomy" id="47479"/>
    <lineage>
        <taxon>Bacteria</taxon>
        <taxon>Bacillati</taxon>
        <taxon>Actinomycetota</taxon>
        <taxon>Actinomycetes</taxon>
        <taxon>Streptosporangiales</taxon>
        <taxon>Streptosporangiaceae</taxon>
        <taxon>Streptosporangium</taxon>
    </lineage>
</organism>
<feature type="region of interest" description="Disordered" evidence="1">
    <location>
        <begin position="175"/>
        <end position="245"/>
    </location>
</feature>
<feature type="compositionally biased region" description="Low complexity" evidence="1">
    <location>
        <begin position="226"/>
        <end position="239"/>
    </location>
</feature>
<sequence length="245" mass="26153">MIVASRVEWLASGICPMALTDEGIRVAVLSRCRNPKVEPPGRAERIVRGCRARFERAFCEQVTGCLSADATAALLELVTGADGFSAELKSDPVRLTLLAALAWCRTAEITDALVDLLGRYADVPGKIRHHDGVDAVPITGVVPEGWLEAVVDGDGVVERVSYELCVLAAGEERAAPPGDLRGRRRPLAQPRRGPAGRLRGQLKTPENLRACTPRSRPGGASSICWTSSRSPTSSRSSPMTSPPPP</sequence>
<protein>
    <submittedName>
        <fullName evidence="2">Uncharacterized protein</fullName>
    </submittedName>
</protein>
<evidence type="ECO:0000313" key="3">
    <source>
        <dbReference type="Proteomes" id="UP000534286"/>
    </source>
</evidence>
<accession>A0A7W7S3Q7</accession>